<dbReference type="Gene3D" id="3.20.20.70">
    <property type="entry name" value="Aldolase class I"/>
    <property type="match status" value="1"/>
</dbReference>
<dbReference type="GO" id="GO:0005737">
    <property type="term" value="C:cytoplasm"/>
    <property type="evidence" value="ECO:0007669"/>
    <property type="project" value="TreeGrafter"/>
</dbReference>
<reference evidence="4" key="1">
    <citation type="submission" date="2020-01" db="EMBL/GenBank/DDBJ databases">
        <authorList>
            <person name="Meier V. D."/>
            <person name="Meier V D."/>
        </authorList>
    </citation>
    <scope>NUCLEOTIDE SEQUENCE</scope>
    <source>
        <strain evidence="4">HLG_WM_MAG_05</strain>
    </source>
</reference>
<feature type="domain" description="Thiamine phosphate synthase/TenI" evidence="3">
    <location>
        <begin position="4"/>
        <end position="176"/>
    </location>
</feature>
<dbReference type="GO" id="GO:0009228">
    <property type="term" value="P:thiamine biosynthetic process"/>
    <property type="evidence" value="ECO:0007669"/>
    <property type="project" value="UniProtKB-KW"/>
</dbReference>
<dbReference type="CDD" id="cd00564">
    <property type="entry name" value="TMP_TenI"/>
    <property type="match status" value="1"/>
</dbReference>
<organism evidence="4">
    <name type="scientific">uncultured Sulfurovum sp</name>
    <dbReference type="NCBI Taxonomy" id="269237"/>
    <lineage>
        <taxon>Bacteria</taxon>
        <taxon>Pseudomonadati</taxon>
        <taxon>Campylobacterota</taxon>
        <taxon>Epsilonproteobacteria</taxon>
        <taxon>Campylobacterales</taxon>
        <taxon>Sulfurovaceae</taxon>
        <taxon>Sulfurovum</taxon>
        <taxon>environmental samples</taxon>
    </lineage>
</organism>
<name>A0A6S6T2N4_9BACT</name>
<dbReference type="GO" id="GO:0004789">
    <property type="term" value="F:thiamine-phosphate diphosphorylase activity"/>
    <property type="evidence" value="ECO:0007669"/>
    <property type="project" value="TreeGrafter"/>
</dbReference>
<gene>
    <name evidence="4" type="ORF">HELGO_WM4318</name>
</gene>
<dbReference type="PANTHER" id="PTHR20857">
    <property type="entry name" value="THIAMINE-PHOSPHATE PYROPHOSPHORYLASE"/>
    <property type="match status" value="1"/>
</dbReference>
<dbReference type="PANTHER" id="PTHR20857:SF15">
    <property type="entry name" value="THIAMINE-PHOSPHATE SYNTHASE"/>
    <property type="match status" value="1"/>
</dbReference>
<dbReference type="SUPFAM" id="SSF51391">
    <property type="entry name" value="Thiamin phosphate synthase"/>
    <property type="match status" value="1"/>
</dbReference>
<protein>
    <submittedName>
        <fullName evidence="4">Thiamine monophosphate synthase</fullName>
    </submittedName>
</protein>
<accession>A0A6S6T2N4</accession>
<proteinExistence type="predicted"/>
<evidence type="ECO:0000256" key="1">
    <source>
        <dbReference type="ARBA" id="ARBA00004948"/>
    </source>
</evidence>
<keyword evidence="2" id="KW-0784">Thiamine biosynthesis</keyword>
<evidence type="ECO:0000259" key="3">
    <source>
        <dbReference type="Pfam" id="PF02581"/>
    </source>
</evidence>
<dbReference type="InterPro" id="IPR013785">
    <property type="entry name" value="Aldolase_TIM"/>
</dbReference>
<dbReference type="InterPro" id="IPR022998">
    <property type="entry name" value="ThiamineP_synth_TenI"/>
</dbReference>
<dbReference type="AlphaFoldDB" id="A0A6S6T2N4"/>
<evidence type="ECO:0000313" key="4">
    <source>
        <dbReference type="EMBL" id="CAA6815041.1"/>
    </source>
</evidence>
<dbReference type="Pfam" id="PF02581">
    <property type="entry name" value="TMP-TENI"/>
    <property type="match status" value="1"/>
</dbReference>
<dbReference type="InterPro" id="IPR036206">
    <property type="entry name" value="ThiamineP_synth_sf"/>
</dbReference>
<evidence type="ECO:0000256" key="2">
    <source>
        <dbReference type="ARBA" id="ARBA00022977"/>
    </source>
</evidence>
<comment type="pathway">
    <text evidence="1">Cofactor biosynthesis; thiamine diphosphate biosynthesis.</text>
</comment>
<dbReference type="EMBL" id="CACVAU010000044">
    <property type="protein sequence ID" value="CAA6815041.1"/>
    <property type="molecule type" value="Genomic_DNA"/>
</dbReference>
<sequence length="179" mass="19825">MIAYAITDPSTLNFETLVTDIKRFASKSDMIVYRDKATENYALNAKQFMLEAQKHMNVNTFLHTDYKLAKKLHADGVHLQSTQLNDIVKAKALNLLVVVSTHSLEDALEAQYLGADMLTFSPIFDTPNKGKPQGLKALTHMVSLISIPVIALGGIISEKHISLCEEHGAEGFASIRYFS</sequence>